<protein>
    <submittedName>
        <fullName evidence="1">Uncharacterized protein</fullName>
    </submittedName>
</protein>
<dbReference type="EMBL" id="CP053746">
    <property type="protein sequence ID" value="QKF52799.1"/>
    <property type="molecule type" value="Genomic_DNA"/>
</dbReference>
<proteinExistence type="predicted"/>
<dbReference type="Proteomes" id="UP000501989">
    <property type="component" value="Chromosome"/>
</dbReference>
<evidence type="ECO:0000313" key="1">
    <source>
        <dbReference type="EMBL" id="QKF52799.1"/>
    </source>
</evidence>
<name>A0A6M8MDH0_9PSED</name>
<dbReference type="AlphaFoldDB" id="A0A6M8MDH0"/>
<gene>
    <name evidence="1" type="ORF">FX982_03791</name>
</gene>
<dbReference type="KEGG" id="pgg:FX982_03791"/>
<dbReference type="RefSeq" id="WP_172612029.1">
    <property type="nucleotide sequence ID" value="NZ_CP053746.1"/>
</dbReference>
<organism evidence="1 2">
    <name type="scientific">Pseudomonas graminis</name>
    <dbReference type="NCBI Taxonomy" id="158627"/>
    <lineage>
        <taxon>Bacteria</taxon>
        <taxon>Pseudomonadati</taxon>
        <taxon>Pseudomonadota</taxon>
        <taxon>Gammaproteobacteria</taxon>
        <taxon>Pseudomonadales</taxon>
        <taxon>Pseudomonadaceae</taxon>
        <taxon>Pseudomonas</taxon>
    </lineage>
</organism>
<evidence type="ECO:0000313" key="2">
    <source>
        <dbReference type="Proteomes" id="UP000501989"/>
    </source>
</evidence>
<reference evidence="2" key="1">
    <citation type="submission" date="2019-12" db="EMBL/GenBank/DDBJ databases">
        <title>Endophytic bacteria associated with Panax ginseng seedlings.</title>
        <authorList>
            <person name="Park J.M."/>
            <person name="Shin R."/>
            <person name="Jo S.H."/>
        </authorList>
    </citation>
    <scope>NUCLEOTIDE SEQUENCE [LARGE SCALE GENOMIC DNA]</scope>
    <source>
        <strain evidence="2">PgKB30</strain>
    </source>
</reference>
<sequence>MADYSKLKALAQKQVNPANWFQPGEVVAGIEPEDLEYIAAANPAVVLKLITEVEALRAQIQTLQASP</sequence>
<accession>A0A6M8MDH0</accession>
<keyword evidence="2" id="KW-1185">Reference proteome</keyword>